<evidence type="ECO:0000313" key="4">
    <source>
        <dbReference type="Proteomes" id="UP000034182"/>
    </source>
</evidence>
<evidence type="ECO:0000259" key="2">
    <source>
        <dbReference type="PROSITE" id="PS51035"/>
    </source>
</evidence>
<dbReference type="SMART" id="SM00264">
    <property type="entry name" value="BAG"/>
    <property type="match status" value="1"/>
</dbReference>
<dbReference type="EMBL" id="LAQI01000081">
    <property type="protein sequence ID" value="KKY21811.1"/>
    <property type="molecule type" value="Genomic_DNA"/>
</dbReference>
<feature type="region of interest" description="Disordered" evidence="1">
    <location>
        <begin position="1"/>
        <end position="86"/>
    </location>
</feature>
<dbReference type="GO" id="GO:0051087">
    <property type="term" value="F:protein-folding chaperone binding"/>
    <property type="evidence" value="ECO:0007669"/>
    <property type="project" value="InterPro"/>
</dbReference>
<feature type="region of interest" description="Disordered" evidence="1">
    <location>
        <begin position="791"/>
        <end position="818"/>
    </location>
</feature>
<feature type="domain" description="BAG" evidence="2">
    <location>
        <begin position="1047"/>
        <end position="1106"/>
    </location>
</feature>
<reference evidence="3 4" key="2">
    <citation type="submission" date="2015-05" db="EMBL/GenBank/DDBJ databases">
        <title>Distinctive expansion of gene families associated with plant cell wall degradation and secondary metabolism in the genomes of grapevine trunk pathogens.</title>
        <authorList>
            <person name="Lawrence D.P."/>
            <person name="Travadon R."/>
            <person name="Rolshausen P.E."/>
            <person name="Baumgartner K."/>
        </authorList>
    </citation>
    <scope>NUCLEOTIDE SEQUENCE [LARGE SCALE GENOMIC DNA]</scope>
    <source>
        <strain evidence="3">DS831</strain>
    </source>
</reference>
<feature type="region of interest" description="Disordered" evidence="1">
    <location>
        <begin position="124"/>
        <end position="144"/>
    </location>
</feature>
<sequence length="1108" mass="119817">MVHTRRQSSRLRSTPQRCGNTSVAEDVASPAVVATPTMPSLEKVDEQLETTSPKQAATPTTSSDRTASNVPKIAVHTPTSKTQIQPSGIEMHPAHHHHSTAKPLDEARWLGFLDMGAATEPVKKGTSKIPITQATPTKPQQTMATTNFSTPEFKFRFRRPSLDLSPEAKKLMEESRKEAEKIRAQMSANPEKYGIEKNEDIARRMATPTSKTSRFSAAHMAEFKKMDSIANHPSALRANRERLEPAATALKRSPSKAELDKQERTNGRTPRTKSAVDLRKADSDGNTSPAKRLKRNKEDDASATRENGEGPKPVAQKSATRSLTHLTTPTKASLARSQSVKTLKKTSYIPTLARSPSAQALKTPSKPPASLMDNLRKASQTVSRLPSMKSILRSPVRHYSQDPAQIAAGTHMTSPPHLNTTLPDVPATAPVQKHVVFSESTLAKTGAANDVPAPAEVPQDASSEVKYPELPASSPARRGTMGAGDFTFRSDKTIKFSSGIKGPTIRHVRSSDASSALPDPFTSSAKKRKVDVPSAIAESEKENEEERDGGRPAKRAKTSAKATPKKAEASNKTPRRREAGRGALSQARLNLLAQPKRRARHPNCGRHSSAIVVSESRYCRLSPTSPTPFPPAVLDTVATVASQLLSRVTQAIQQRDPAAPKPRVLDNAHQSIANLQRAFHDFVRTYNLPLSRLLHNDPVPSPPVSPLDYLAAVARRYTDDPTSLAVLLATLLAGILIGLFGLKRMSWSSRFGSWGGRFSPFGRGDTASTTVSDADFSYITSEDLAASQKNLGAAHTPDGGSNNHTASPPAPSGRSNANGETDILVLKHKRVSYPVHFARGAIDAGELSVRSIRDAAARKMDVDDTRRIKLFFKGRQLKDDQQARAVGLRSDYESEIMCVVGEGVPSGSSSRNEGAYAQRGDDMNGGESGSESSDNGGESTPGGGSRSKKGKNKRRRGGKKHSSKKGGRSESATPEPGIAYVGGASKPEFLGVPTTSAVPPRPSSSSSNNRPAPPQKLPQTPMDKLQELSSKFHTTLVPMCVQFMTNPPQETAKLEFEHKRLTETVLAQVLLKLDAIETGGDDSIRAKRKELVKECNNMLTRLDEVLRH</sequence>
<feature type="compositionally biased region" description="Polar residues" evidence="1">
    <location>
        <begin position="77"/>
        <end position="86"/>
    </location>
</feature>
<feature type="compositionally biased region" description="Low complexity" evidence="1">
    <location>
        <begin position="992"/>
        <end position="1010"/>
    </location>
</feature>
<dbReference type="Gene3D" id="1.20.58.120">
    <property type="entry name" value="BAG domain"/>
    <property type="match status" value="1"/>
</dbReference>
<dbReference type="AlphaFoldDB" id="A0A0G2EHW9"/>
<feature type="compositionally biased region" description="Basic and acidic residues" evidence="1">
    <location>
        <begin position="296"/>
        <end position="309"/>
    </location>
</feature>
<feature type="compositionally biased region" description="Low complexity" evidence="1">
    <location>
        <begin position="929"/>
        <end position="938"/>
    </location>
</feature>
<organism evidence="3 4">
    <name type="scientific">Diplodia seriata</name>
    <dbReference type="NCBI Taxonomy" id="420778"/>
    <lineage>
        <taxon>Eukaryota</taxon>
        <taxon>Fungi</taxon>
        <taxon>Dikarya</taxon>
        <taxon>Ascomycota</taxon>
        <taxon>Pezizomycotina</taxon>
        <taxon>Dothideomycetes</taxon>
        <taxon>Dothideomycetes incertae sedis</taxon>
        <taxon>Botryosphaeriales</taxon>
        <taxon>Botryosphaeriaceae</taxon>
        <taxon>Diplodia</taxon>
    </lineage>
</organism>
<protein>
    <submittedName>
        <fullName evidence="3">Putative apoptosis regulator bcl-2 protein bag</fullName>
    </submittedName>
</protein>
<feature type="compositionally biased region" description="Polar residues" evidence="1">
    <location>
        <begin position="317"/>
        <end position="339"/>
    </location>
</feature>
<feature type="compositionally biased region" description="Polar residues" evidence="1">
    <location>
        <begin position="10"/>
        <end position="23"/>
    </location>
</feature>
<dbReference type="InterPro" id="IPR003103">
    <property type="entry name" value="BAG_domain"/>
</dbReference>
<proteinExistence type="predicted"/>
<feature type="region of interest" description="Disordered" evidence="1">
    <location>
        <begin position="247"/>
        <end position="339"/>
    </location>
</feature>
<feature type="compositionally biased region" description="Basic and acidic residues" evidence="1">
    <location>
        <begin position="255"/>
        <end position="266"/>
    </location>
</feature>
<evidence type="ECO:0000313" key="3">
    <source>
        <dbReference type="EMBL" id="KKY21811.1"/>
    </source>
</evidence>
<reference evidence="3 4" key="1">
    <citation type="submission" date="2015-03" db="EMBL/GenBank/DDBJ databases">
        <authorList>
            <person name="Morales-Cruz A."/>
            <person name="Amrine K.C."/>
            <person name="Cantu D."/>
        </authorList>
    </citation>
    <scope>NUCLEOTIDE SEQUENCE [LARGE SCALE GENOMIC DNA]</scope>
    <source>
        <strain evidence="3">DS831</strain>
    </source>
</reference>
<feature type="compositionally biased region" description="Basic and acidic residues" evidence="1">
    <location>
        <begin position="274"/>
        <end position="283"/>
    </location>
</feature>
<accession>A0A0G2EHW9</accession>
<dbReference type="Proteomes" id="UP000034182">
    <property type="component" value="Unassembled WGS sequence"/>
</dbReference>
<gene>
    <name evidence="3" type="ORF">UCDDS831_g04066</name>
</gene>
<name>A0A0G2EHW9_9PEZI</name>
<dbReference type="SUPFAM" id="SSF63491">
    <property type="entry name" value="BAG domain"/>
    <property type="match status" value="1"/>
</dbReference>
<evidence type="ECO:0000256" key="1">
    <source>
        <dbReference type="SAM" id="MobiDB-lite"/>
    </source>
</evidence>
<dbReference type="Pfam" id="PF02179">
    <property type="entry name" value="BAG"/>
    <property type="match status" value="1"/>
</dbReference>
<feature type="compositionally biased region" description="Basic residues" evidence="1">
    <location>
        <begin position="946"/>
        <end position="966"/>
    </location>
</feature>
<dbReference type="PROSITE" id="PS51035">
    <property type="entry name" value="BAG"/>
    <property type="match status" value="1"/>
</dbReference>
<feature type="compositionally biased region" description="Polar residues" evidence="1">
    <location>
        <begin position="129"/>
        <end position="144"/>
    </location>
</feature>
<feature type="region of interest" description="Disordered" evidence="1">
    <location>
        <begin position="447"/>
        <end position="586"/>
    </location>
</feature>
<dbReference type="InterPro" id="IPR036533">
    <property type="entry name" value="BAG_dom_sf"/>
</dbReference>
<feature type="compositionally biased region" description="Polar residues" evidence="1">
    <location>
        <begin position="49"/>
        <end position="69"/>
    </location>
</feature>
<comment type="caution">
    <text evidence="3">The sequence shown here is derived from an EMBL/GenBank/DDBJ whole genome shotgun (WGS) entry which is preliminary data.</text>
</comment>
<feature type="region of interest" description="Disordered" evidence="1">
    <location>
        <begin position="902"/>
        <end position="1021"/>
    </location>
</feature>